<dbReference type="InterPro" id="IPR039420">
    <property type="entry name" value="WalR-like"/>
</dbReference>
<dbReference type="GO" id="GO:0000160">
    <property type="term" value="P:phosphorelay signal transduction system"/>
    <property type="evidence" value="ECO:0007669"/>
    <property type="project" value="InterPro"/>
</dbReference>
<dbReference type="Proteomes" id="UP000316612">
    <property type="component" value="Unassembled WGS sequence"/>
</dbReference>
<dbReference type="GO" id="GO:0006355">
    <property type="term" value="P:regulation of DNA-templated transcription"/>
    <property type="evidence" value="ECO:0007669"/>
    <property type="project" value="InterPro"/>
</dbReference>
<dbReference type="Pfam" id="PF00196">
    <property type="entry name" value="GerE"/>
    <property type="match status" value="1"/>
</dbReference>
<dbReference type="PANTHER" id="PTHR43214">
    <property type="entry name" value="TWO-COMPONENT RESPONSE REGULATOR"/>
    <property type="match status" value="1"/>
</dbReference>
<dbReference type="SMART" id="SM00421">
    <property type="entry name" value="HTH_LUXR"/>
    <property type="match status" value="1"/>
</dbReference>
<dbReference type="GO" id="GO:0003677">
    <property type="term" value="F:DNA binding"/>
    <property type="evidence" value="ECO:0007669"/>
    <property type="project" value="UniProtKB-KW"/>
</dbReference>
<organism evidence="8 9">
    <name type="scientific">Glutamicibacter uratoxydans</name>
    <name type="common">Arthrobacter uratoxydans</name>
    <dbReference type="NCBI Taxonomy" id="43667"/>
    <lineage>
        <taxon>Bacteria</taxon>
        <taxon>Bacillati</taxon>
        <taxon>Actinomycetota</taxon>
        <taxon>Actinomycetes</taxon>
        <taxon>Micrococcales</taxon>
        <taxon>Micrococcaceae</taxon>
        <taxon>Glutamicibacter</taxon>
    </lineage>
</organism>
<dbReference type="InterPro" id="IPR001789">
    <property type="entry name" value="Sig_transdc_resp-reg_receiver"/>
</dbReference>
<dbReference type="SUPFAM" id="SSF52172">
    <property type="entry name" value="CheY-like"/>
    <property type="match status" value="1"/>
</dbReference>
<dbReference type="RefSeq" id="WP_141363428.1">
    <property type="nucleotide sequence ID" value="NZ_BAAAJL010000003.1"/>
</dbReference>
<dbReference type="InterPro" id="IPR000792">
    <property type="entry name" value="Tscrpt_reg_LuxR_C"/>
</dbReference>
<reference evidence="8 9" key="1">
    <citation type="submission" date="2019-06" db="EMBL/GenBank/DDBJ databases">
        <title>Whole genome shotgun sequence of Glutamicibacter uratoxydans NBRC 15515.</title>
        <authorList>
            <person name="Hosoyama A."/>
            <person name="Uohara A."/>
            <person name="Ohji S."/>
            <person name="Ichikawa N."/>
        </authorList>
    </citation>
    <scope>NUCLEOTIDE SEQUENCE [LARGE SCALE GENOMIC DNA]</scope>
    <source>
        <strain evidence="8 9">NBRC 15515</strain>
    </source>
</reference>
<evidence type="ECO:0000256" key="3">
    <source>
        <dbReference type="ARBA" id="ARBA00023125"/>
    </source>
</evidence>
<name>A0A4Y4DMV2_GLUUR</name>
<evidence type="ECO:0000256" key="4">
    <source>
        <dbReference type="ARBA" id="ARBA00023163"/>
    </source>
</evidence>
<dbReference type="AlphaFoldDB" id="A0A4Y4DMV2"/>
<dbReference type="Gene3D" id="3.40.50.2300">
    <property type="match status" value="1"/>
</dbReference>
<dbReference type="CDD" id="cd17535">
    <property type="entry name" value="REC_NarL-like"/>
    <property type="match status" value="1"/>
</dbReference>
<dbReference type="PANTHER" id="PTHR43214:SF24">
    <property type="entry name" value="TRANSCRIPTIONAL REGULATORY PROTEIN NARL-RELATED"/>
    <property type="match status" value="1"/>
</dbReference>
<gene>
    <name evidence="8" type="ORF">AUR04nite_14450</name>
</gene>
<evidence type="ECO:0000256" key="5">
    <source>
        <dbReference type="PROSITE-ProRule" id="PRU00169"/>
    </source>
</evidence>
<keyword evidence="2" id="KW-0805">Transcription regulation</keyword>
<dbReference type="SMART" id="SM00448">
    <property type="entry name" value="REC"/>
    <property type="match status" value="1"/>
</dbReference>
<dbReference type="SUPFAM" id="SSF46894">
    <property type="entry name" value="C-terminal effector domain of the bipartite response regulators"/>
    <property type="match status" value="1"/>
</dbReference>
<evidence type="ECO:0000259" key="7">
    <source>
        <dbReference type="PROSITE" id="PS50110"/>
    </source>
</evidence>
<dbReference type="InterPro" id="IPR016032">
    <property type="entry name" value="Sig_transdc_resp-reg_C-effctor"/>
</dbReference>
<proteinExistence type="predicted"/>
<keyword evidence="3 8" id="KW-0238">DNA-binding</keyword>
<feature type="domain" description="Response regulatory" evidence="7">
    <location>
        <begin position="3"/>
        <end position="120"/>
    </location>
</feature>
<comment type="caution">
    <text evidence="8">The sequence shown here is derived from an EMBL/GenBank/DDBJ whole genome shotgun (WGS) entry which is preliminary data.</text>
</comment>
<evidence type="ECO:0000256" key="1">
    <source>
        <dbReference type="ARBA" id="ARBA00022553"/>
    </source>
</evidence>
<keyword evidence="9" id="KW-1185">Reference proteome</keyword>
<keyword evidence="4" id="KW-0804">Transcription</keyword>
<dbReference type="Pfam" id="PF00072">
    <property type="entry name" value="Response_reg"/>
    <property type="match status" value="1"/>
</dbReference>
<evidence type="ECO:0000259" key="6">
    <source>
        <dbReference type="PROSITE" id="PS50043"/>
    </source>
</evidence>
<dbReference type="PRINTS" id="PR00038">
    <property type="entry name" value="HTHLUXR"/>
</dbReference>
<dbReference type="CDD" id="cd06170">
    <property type="entry name" value="LuxR_C_like"/>
    <property type="match status" value="1"/>
</dbReference>
<dbReference type="PROSITE" id="PS00622">
    <property type="entry name" value="HTH_LUXR_1"/>
    <property type="match status" value="1"/>
</dbReference>
<feature type="modified residue" description="4-aspartylphosphate" evidence="5">
    <location>
        <position position="54"/>
    </location>
</feature>
<evidence type="ECO:0000313" key="8">
    <source>
        <dbReference type="EMBL" id="GED05913.1"/>
    </source>
</evidence>
<dbReference type="InterPro" id="IPR058245">
    <property type="entry name" value="NreC/VraR/RcsB-like_REC"/>
</dbReference>
<sequence length="208" mass="22114">MIRIALIDDHPVVRAGIVALLDTAADIEVVGQGHDADSALELVRREAPDVVLMDLHLGAGPGGIEATRALRALPNPPQVLVLTTYDTESDILKSLDAGALGYLLKDTPPAQLFEAVRSVARGETVLAPVVAATLVKRSSNPMPQITAREVDVLELLAQGKSNKEIAKALFVSEGTVKSHLAHIYTKLNTDTRAGAVAEAIARRIIRRA</sequence>
<evidence type="ECO:0000256" key="2">
    <source>
        <dbReference type="ARBA" id="ARBA00023015"/>
    </source>
</evidence>
<protein>
    <submittedName>
        <fullName evidence="8">DNA-binding response regulator</fullName>
    </submittedName>
</protein>
<evidence type="ECO:0000313" key="9">
    <source>
        <dbReference type="Proteomes" id="UP000316612"/>
    </source>
</evidence>
<keyword evidence="1 5" id="KW-0597">Phosphoprotein</keyword>
<feature type="domain" description="HTH luxR-type" evidence="6">
    <location>
        <begin position="138"/>
        <end position="203"/>
    </location>
</feature>
<dbReference type="OrthoDB" id="9808843at2"/>
<dbReference type="EMBL" id="BJNY01000007">
    <property type="protein sequence ID" value="GED05913.1"/>
    <property type="molecule type" value="Genomic_DNA"/>
</dbReference>
<dbReference type="InterPro" id="IPR011006">
    <property type="entry name" value="CheY-like_superfamily"/>
</dbReference>
<dbReference type="PROSITE" id="PS50043">
    <property type="entry name" value="HTH_LUXR_2"/>
    <property type="match status" value="1"/>
</dbReference>
<dbReference type="PROSITE" id="PS50110">
    <property type="entry name" value="RESPONSE_REGULATORY"/>
    <property type="match status" value="1"/>
</dbReference>
<accession>A0A4Y4DMV2</accession>